<reference evidence="1" key="1">
    <citation type="submission" date="2019-08" db="EMBL/GenBank/DDBJ databases">
        <title>Phocoena sinus (Vaquita) genome, mPhoSin1, primary haplotype.</title>
        <authorList>
            <person name="Morin P."/>
            <person name="Mountcastle J."/>
            <person name="Fungtammasan C."/>
            <person name="Rhie A."/>
            <person name="Rojas-Bracho L."/>
            <person name="Smith C.R."/>
            <person name="Taylor B.L."/>
            <person name="Gulland F.M.D."/>
            <person name="Musser W."/>
            <person name="Houck M."/>
            <person name="Haase B."/>
            <person name="Paez S."/>
            <person name="Howe K."/>
            <person name="Torrance J."/>
            <person name="Formenti G."/>
            <person name="Phillippy A."/>
            <person name="Ryder O."/>
            <person name="Jarvis E.D."/>
            <person name="Fedrigo O."/>
        </authorList>
    </citation>
    <scope>NUCLEOTIDE SEQUENCE [LARGE SCALE GENOMIC DNA]</scope>
</reference>
<evidence type="ECO:0000313" key="1">
    <source>
        <dbReference type="Ensembl" id="ENSPSNP00000009954.1"/>
    </source>
</evidence>
<name>A0A8C9BNK3_PHOSS</name>
<dbReference type="AlphaFoldDB" id="A0A8C9BNK3"/>
<protein>
    <submittedName>
        <fullName evidence="1">Uncharacterized protein</fullName>
    </submittedName>
</protein>
<reference evidence="1" key="2">
    <citation type="submission" date="2025-08" db="UniProtKB">
        <authorList>
            <consortium name="Ensembl"/>
        </authorList>
    </citation>
    <scope>IDENTIFICATION</scope>
</reference>
<dbReference type="GeneTree" id="ENSGT01000000219921"/>
<accession>A0A8C9BNK3</accession>
<sequence>MTNQSRVSKSHVKGNSNITYQSKSILSLFRVHLSLKGADSGARQLSEVWNSQEPIPTTTGRATYKEELEPEQQEAHENMEKRLPFLVVYKSRVRSCRALPKEPHTFSWTDYQKCLYWMIVLDSWMTSFGLQGFRAAVLNLV</sequence>
<proteinExistence type="predicted"/>
<organism evidence="1 2">
    <name type="scientific">Phocoena sinus</name>
    <name type="common">Vaquita</name>
    <dbReference type="NCBI Taxonomy" id="42100"/>
    <lineage>
        <taxon>Eukaryota</taxon>
        <taxon>Metazoa</taxon>
        <taxon>Chordata</taxon>
        <taxon>Craniata</taxon>
        <taxon>Vertebrata</taxon>
        <taxon>Euteleostomi</taxon>
        <taxon>Mammalia</taxon>
        <taxon>Eutheria</taxon>
        <taxon>Laurasiatheria</taxon>
        <taxon>Artiodactyla</taxon>
        <taxon>Whippomorpha</taxon>
        <taxon>Cetacea</taxon>
        <taxon>Odontoceti</taxon>
        <taxon>Phocoenidae</taxon>
        <taxon>Phocoena</taxon>
    </lineage>
</organism>
<evidence type="ECO:0000313" key="2">
    <source>
        <dbReference type="Proteomes" id="UP000694554"/>
    </source>
</evidence>
<reference evidence="1" key="3">
    <citation type="submission" date="2025-09" db="UniProtKB">
        <authorList>
            <consortium name="Ensembl"/>
        </authorList>
    </citation>
    <scope>IDENTIFICATION</scope>
</reference>
<dbReference type="Ensembl" id="ENSPSNT00000011264.1">
    <property type="protein sequence ID" value="ENSPSNP00000009954.1"/>
    <property type="gene ID" value="ENSPSNG00000007353.1"/>
</dbReference>
<keyword evidence="2" id="KW-1185">Reference proteome</keyword>
<dbReference type="Proteomes" id="UP000694554">
    <property type="component" value="Chromosome 13"/>
</dbReference>